<keyword evidence="4" id="KW-0862">Zinc</keyword>
<dbReference type="GO" id="GO:0003887">
    <property type="term" value="F:DNA-directed DNA polymerase activity"/>
    <property type="evidence" value="ECO:0007669"/>
    <property type="project" value="UniProtKB-EC"/>
</dbReference>
<dbReference type="InterPro" id="IPR045085">
    <property type="entry name" value="HLD_clamp_pol_III_gamma_tau"/>
</dbReference>
<dbReference type="Pfam" id="PF22608">
    <property type="entry name" value="DNAX_ATPase_lid"/>
    <property type="match status" value="1"/>
</dbReference>
<name>A0ABS5QKV8_9BACT</name>
<keyword evidence="8 10" id="KW-0808">Transferase</keyword>
<keyword evidence="3 8" id="KW-0547">Nucleotide-binding</keyword>
<gene>
    <name evidence="8" type="primary">dnaX</name>
    <name evidence="10" type="ORF">VAMP_27n29</name>
</gene>
<evidence type="ECO:0000256" key="8">
    <source>
        <dbReference type="RuleBase" id="RU364063"/>
    </source>
</evidence>
<dbReference type="PANTHER" id="PTHR11669">
    <property type="entry name" value="REPLICATION FACTOR C / DNA POLYMERASE III GAMMA-TAU SUBUNIT"/>
    <property type="match status" value="1"/>
</dbReference>
<keyword evidence="5 8" id="KW-0067">ATP-binding</keyword>
<dbReference type="PRINTS" id="PR00300">
    <property type="entry name" value="CLPPROTEASEA"/>
</dbReference>
<sequence>MSLYIKYRPRDFDTVVNQKHIIDILQYQVINKKLISNYLFFGSRGTGKTSVARILAKAVNCQNPKNGNPCNKCFSCISINENKNIDFVEIDAASHTQVDNIRKEIIDKAFYPPSVLKKKVYIIDEVHMLSSSSFNALLKIMEEPPEYLFFILATTEINKIKDTIVSRCQVFNFKKLNIDDISARLSYICEQEGYNYDKQALNLIAQNSDGAMRDSIKYLEQINFFEKITEDNVIKFLGIVGNSTIIEFIEYIKNLDLKSSFELLQKISNGGIDLIDFAKQIIVYSDEHFLEDQELYTKLSDCMINIIKDSKIYPINTILYKKELSKFFTTKYEGIDKNDDLIEKIVQNIDSTSLKTALKRYSSIQSFQNGYLHMNVSNEFQYAVITNEKNLQVLKKILNKIFNKEIEIKIDLIKID</sequence>
<evidence type="ECO:0000313" key="11">
    <source>
        <dbReference type="Proteomes" id="UP000680365"/>
    </source>
</evidence>
<dbReference type="EC" id="2.7.7.7" evidence="8"/>
<dbReference type="Gene3D" id="1.10.8.60">
    <property type="match status" value="1"/>
</dbReference>
<evidence type="ECO:0000256" key="7">
    <source>
        <dbReference type="ARBA" id="ARBA00049244"/>
    </source>
</evidence>
<keyword evidence="6 8" id="KW-0239">DNA-directed DNA polymerase</keyword>
<evidence type="ECO:0000256" key="5">
    <source>
        <dbReference type="ARBA" id="ARBA00022840"/>
    </source>
</evidence>
<dbReference type="Pfam" id="PF13177">
    <property type="entry name" value="DNA_pol3_delta2"/>
    <property type="match status" value="1"/>
</dbReference>
<accession>A0ABS5QKV8</accession>
<keyword evidence="11" id="KW-1185">Reference proteome</keyword>
<reference evidence="10 11" key="1">
    <citation type="journal article" date="2021" name="Nat. Commun.">
        <title>Reductive evolution and unique predatory mode in the CPR bacterium Vampirococcus lugosii.</title>
        <authorList>
            <person name="Moreira D."/>
            <person name="Zivanovic Y."/>
            <person name="Lopez-Archilla A.I."/>
            <person name="Iniesto M."/>
            <person name="Lopez-Garcia P."/>
        </authorList>
    </citation>
    <scope>NUCLEOTIDE SEQUENCE [LARGE SCALE GENOMIC DNA]</scope>
    <source>
        <strain evidence="10">Chiprana</strain>
    </source>
</reference>
<comment type="catalytic activity">
    <reaction evidence="7 8">
        <text>DNA(n) + a 2'-deoxyribonucleoside 5'-triphosphate = DNA(n+1) + diphosphate</text>
        <dbReference type="Rhea" id="RHEA:22508"/>
        <dbReference type="Rhea" id="RHEA-COMP:17339"/>
        <dbReference type="Rhea" id="RHEA-COMP:17340"/>
        <dbReference type="ChEBI" id="CHEBI:33019"/>
        <dbReference type="ChEBI" id="CHEBI:61560"/>
        <dbReference type="ChEBI" id="CHEBI:173112"/>
        <dbReference type="EC" id="2.7.7.7"/>
    </reaction>
</comment>
<evidence type="ECO:0000256" key="4">
    <source>
        <dbReference type="ARBA" id="ARBA00022833"/>
    </source>
</evidence>
<protein>
    <recommendedName>
        <fullName evidence="8">DNA polymerase III subunit gamma/tau</fullName>
        <ecNumber evidence="8">2.7.7.7</ecNumber>
    </recommendedName>
</protein>
<evidence type="ECO:0000256" key="1">
    <source>
        <dbReference type="ARBA" id="ARBA00006360"/>
    </source>
</evidence>
<dbReference type="PANTHER" id="PTHR11669:SF0">
    <property type="entry name" value="PROTEIN STICHEL-LIKE 2"/>
    <property type="match status" value="1"/>
</dbReference>
<evidence type="ECO:0000256" key="2">
    <source>
        <dbReference type="ARBA" id="ARBA00022723"/>
    </source>
</evidence>
<feature type="domain" description="AAA+ ATPase" evidence="9">
    <location>
        <begin position="34"/>
        <end position="177"/>
    </location>
</feature>
<dbReference type="SMART" id="SM00382">
    <property type="entry name" value="AAA"/>
    <property type="match status" value="1"/>
</dbReference>
<evidence type="ECO:0000313" key="10">
    <source>
        <dbReference type="EMBL" id="MBS8121822.1"/>
    </source>
</evidence>
<keyword evidence="2" id="KW-0479">Metal-binding</keyword>
<comment type="subunit">
    <text evidence="8">DNA polymerase III contains a core (composed of alpha, epsilon and theta chains) that associates with a tau subunit. This core dimerizes to form the POLIII' complex. PolIII' associates with the gamma complex (composed of gamma, delta, delta', psi and chi chains) and with the beta chain to form the complete DNA polymerase III complex.</text>
</comment>
<dbReference type="NCBIfam" id="TIGR02397">
    <property type="entry name" value="dnaX_nterm"/>
    <property type="match status" value="1"/>
</dbReference>
<dbReference type="InterPro" id="IPR027417">
    <property type="entry name" value="P-loop_NTPase"/>
</dbReference>
<evidence type="ECO:0000259" key="9">
    <source>
        <dbReference type="SMART" id="SM00382"/>
    </source>
</evidence>
<dbReference type="InterPro" id="IPR012763">
    <property type="entry name" value="DNA_pol_III_sug/sutau_N"/>
</dbReference>
<comment type="caution">
    <text evidence="10">The sequence shown here is derived from an EMBL/GenBank/DDBJ whole genome shotgun (WGS) entry which is preliminary data.</text>
</comment>
<evidence type="ECO:0000256" key="3">
    <source>
        <dbReference type="ARBA" id="ARBA00022741"/>
    </source>
</evidence>
<dbReference type="SUPFAM" id="SSF52540">
    <property type="entry name" value="P-loop containing nucleoside triphosphate hydrolases"/>
    <property type="match status" value="1"/>
</dbReference>
<comment type="similarity">
    <text evidence="1 8">Belongs to the DnaX/STICHEL family.</text>
</comment>
<dbReference type="Gene3D" id="3.40.50.300">
    <property type="entry name" value="P-loop containing nucleotide triphosphate hydrolases"/>
    <property type="match status" value="1"/>
</dbReference>
<dbReference type="CDD" id="cd18137">
    <property type="entry name" value="HLD_clamp_pol_III_gamma_tau"/>
    <property type="match status" value="1"/>
</dbReference>
<dbReference type="Proteomes" id="UP000680365">
    <property type="component" value="Unassembled WGS sequence"/>
</dbReference>
<proteinExistence type="inferred from homology"/>
<dbReference type="CDD" id="cd00009">
    <property type="entry name" value="AAA"/>
    <property type="match status" value="1"/>
</dbReference>
<dbReference type="EMBL" id="JAEDAM010000017">
    <property type="protein sequence ID" value="MBS8121822.1"/>
    <property type="molecule type" value="Genomic_DNA"/>
</dbReference>
<comment type="function">
    <text evidence="8">DNA polymerase III is a complex, multichain enzyme responsible for most of the replicative synthesis in bacteria. This DNA polymerase also exhibits 3' to 5' exonuclease activity.</text>
</comment>
<evidence type="ECO:0000256" key="6">
    <source>
        <dbReference type="ARBA" id="ARBA00022932"/>
    </source>
</evidence>
<dbReference type="InterPro" id="IPR050238">
    <property type="entry name" value="DNA_Rep/Repair_Clamp_Loader"/>
</dbReference>
<dbReference type="RefSeq" id="WP_213348688.1">
    <property type="nucleotide sequence ID" value="NZ_JAEDAM010000017.1"/>
</dbReference>
<organism evidence="10 11">
    <name type="scientific">Candidatus Vampirococcus lugosii</name>
    <dbReference type="NCBI Taxonomy" id="2789015"/>
    <lineage>
        <taxon>Bacteria</taxon>
        <taxon>Candidatus Absconditibacteriota</taxon>
        <taxon>Vampirococcus</taxon>
    </lineage>
</organism>
<keyword evidence="8" id="KW-0235">DNA replication</keyword>
<dbReference type="InterPro" id="IPR001270">
    <property type="entry name" value="ClpA/B"/>
</dbReference>
<keyword evidence="8 10" id="KW-0548">Nucleotidyltransferase</keyword>
<dbReference type="InterPro" id="IPR003593">
    <property type="entry name" value="AAA+_ATPase"/>
</dbReference>